<reference evidence="1 2" key="1">
    <citation type="journal article" date="2014" name="PLoS ONE">
        <title>Genome Sequence of Candidatus Nitrososphaera evergladensis from Group I.1b Enriched from Everglades Soil Reveals Novel Genomic Features of the Ammonia-Oxidizing Archaea.</title>
        <authorList>
            <person name="Zhalnina K.V."/>
            <person name="Dias R."/>
            <person name="Leonard M.T."/>
            <person name="Dorr de Quadros P."/>
            <person name="Camargo F.A."/>
            <person name="Drew J.C."/>
            <person name="Farmerie W.G."/>
            <person name="Daroub S.H."/>
            <person name="Triplett E.W."/>
        </authorList>
    </citation>
    <scope>NUCLEOTIDE SEQUENCE [LARGE SCALE GENOMIC DNA]</scope>
    <source>
        <strain evidence="1 2">SR1</strain>
    </source>
</reference>
<dbReference type="KEGG" id="nev:NTE_00197"/>
<dbReference type="AlphaFoldDB" id="A0A075MSF6"/>
<dbReference type="Proteomes" id="UP000028194">
    <property type="component" value="Chromosome"/>
</dbReference>
<sequence>MFLVLGFAVASLVMIMPTTAFASSSYDNSEDDKNKCDDSSDDYKCVLRGSLITSNNQCKKEMNG</sequence>
<gene>
    <name evidence="1" type="ORF">NTE_00197</name>
</gene>
<proteinExistence type="predicted"/>
<keyword evidence="2" id="KW-1185">Reference proteome</keyword>
<evidence type="ECO:0000313" key="1">
    <source>
        <dbReference type="EMBL" id="AIF82279.1"/>
    </source>
</evidence>
<name>A0A075MSF6_9ARCH</name>
<evidence type="ECO:0000313" key="2">
    <source>
        <dbReference type="Proteomes" id="UP000028194"/>
    </source>
</evidence>
<accession>A0A075MSF6</accession>
<protein>
    <submittedName>
        <fullName evidence="1">Uncharacterized protein</fullName>
    </submittedName>
</protein>
<dbReference type="HOGENOM" id="CLU_2856915_0_0_2"/>
<dbReference type="EMBL" id="CP007174">
    <property type="protein sequence ID" value="AIF82279.1"/>
    <property type="molecule type" value="Genomic_DNA"/>
</dbReference>
<organism evidence="1 2">
    <name type="scientific">Candidatus Nitrososphaera evergladensis SR1</name>
    <dbReference type="NCBI Taxonomy" id="1459636"/>
    <lineage>
        <taxon>Archaea</taxon>
        <taxon>Nitrososphaerota</taxon>
        <taxon>Nitrososphaeria</taxon>
        <taxon>Nitrososphaerales</taxon>
        <taxon>Nitrososphaeraceae</taxon>
        <taxon>Nitrososphaera</taxon>
    </lineage>
</organism>